<proteinExistence type="predicted"/>
<dbReference type="Proteomes" id="UP000244090">
    <property type="component" value="Unassembled WGS sequence"/>
</dbReference>
<organism evidence="1 2">
    <name type="scientific">Kordia periserrulae</name>
    <dbReference type="NCBI Taxonomy" id="701523"/>
    <lineage>
        <taxon>Bacteria</taxon>
        <taxon>Pseudomonadati</taxon>
        <taxon>Bacteroidota</taxon>
        <taxon>Flavobacteriia</taxon>
        <taxon>Flavobacteriales</taxon>
        <taxon>Flavobacteriaceae</taxon>
        <taxon>Kordia</taxon>
    </lineage>
</organism>
<dbReference type="EMBL" id="QBKT01000004">
    <property type="protein sequence ID" value="PTX61401.1"/>
    <property type="molecule type" value="Genomic_DNA"/>
</dbReference>
<dbReference type="RefSeq" id="WP_108114646.1">
    <property type="nucleotide sequence ID" value="NZ_QBKT01000004.1"/>
</dbReference>
<name>A0A2T6BZA3_9FLAO</name>
<evidence type="ECO:0000313" key="1">
    <source>
        <dbReference type="EMBL" id="PTX61401.1"/>
    </source>
</evidence>
<comment type="caution">
    <text evidence="1">The sequence shown here is derived from an EMBL/GenBank/DDBJ whole genome shotgun (WGS) entry which is preliminary data.</text>
</comment>
<evidence type="ECO:0000313" key="2">
    <source>
        <dbReference type="Proteomes" id="UP000244090"/>
    </source>
</evidence>
<dbReference type="OrthoDB" id="1274341at2"/>
<dbReference type="AlphaFoldDB" id="A0A2T6BZA3"/>
<keyword evidence="2" id="KW-1185">Reference proteome</keyword>
<reference evidence="1 2" key="1">
    <citation type="submission" date="2018-04" db="EMBL/GenBank/DDBJ databases">
        <title>Genomic Encyclopedia of Archaeal and Bacterial Type Strains, Phase II (KMG-II): from individual species to whole genera.</title>
        <authorList>
            <person name="Goeker M."/>
        </authorList>
    </citation>
    <scope>NUCLEOTIDE SEQUENCE [LARGE SCALE GENOMIC DNA]</scope>
    <source>
        <strain evidence="1 2">DSM 25731</strain>
    </source>
</reference>
<gene>
    <name evidence="1" type="ORF">C8N46_10444</name>
</gene>
<protein>
    <submittedName>
        <fullName evidence="1">Uncharacterized protein</fullName>
    </submittedName>
</protein>
<sequence length="68" mass="7294">MLKNLKNIAGVTKLSKNEQKNITGGDSFMCLVMCGPGSGNTPIYGEQDYYLYDGTVVTIPEEIGCVCA</sequence>
<accession>A0A2T6BZA3</accession>